<gene>
    <name evidence="1" type="ORF">F511_04224</name>
</gene>
<dbReference type="AlphaFoldDB" id="A0A2Z7B6R5"/>
<proteinExistence type="predicted"/>
<accession>A0A2Z7B6R5</accession>
<organism evidence="1 2">
    <name type="scientific">Dorcoceras hygrometricum</name>
    <dbReference type="NCBI Taxonomy" id="472368"/>
    <lineage>
        <taxon>Eukaryota</taxon>
        <taxon>Viridiplantae</taxon>
        <taxon>Streptophyta</taxon>
        <taxon>Embryophyta</taxon>
        <taxon>Tracheophyta</taxon>
        <taxon>Spermatophyta</taxon>
        <taxon>Magnoliopsida</taxon>
        <taxon>eudicotyledons</taxon>
        <taxon>Gunneridae</taxon>
        <taxon>Pentapetalae</taxon>
        <taxon>asterids</taxon>
        <taxon>lamiids</taxon>
        <taxon>Lamiales</taxon>
        <taxon>Gesneriaceae</taxon>
        <taxon>Didymocarpoideae</taxon>
        <taxon>Trichosporeae</taxon>
        <taxon>Loxocarpinae</taxon>
        <taxon>Dorcoceras</taxon>
    </lineage>
</organism>
<evidence type="ECO:0000313" key="2">
    <source>
        <dbReference type="Proteomes" id="UP000250235"/>
    </source>
</evidence>
<reference evidence="1 2" key="1">
    <citation type="journal article" date="2015" name="Proc. Natl. Acad. Sci. U.S.A.">
        <title>The resurrection genome of Boea hygrometrica: A blueprint for survival of dehydration.</title>
        <authorList>
            <person name="Xiao L."/>
            <person name="Yang G."/>
            <person name="Zhang L."/>
            <person name="Yang X."/>
            <person name="Zhao S."/>
            <person name="Ji Z."/>
            <person name="Zhou Q."/>
            <person name="Hu M."/>
            <person name="Wang Y."/>
            <person name="Chen M."/>
            <person name="Xu Y."/>
            <person name="Jin H."/>
            <person name="Xiao X."/>
            <person name="Hu G."/>
            <person name="Bao F."/>
            <person name="Hu Y."/>
            <person name="Wan P."/>
            <person name="Li L."/>
            <person name="Deng X."/>
            <person name="Kuang T."/>
            <person name="Xiang C."/>
            <person name="Zhu J.K."/>
            <person name="Oliver M.J."/>
            <person name="He Y."/>
        </authorList>
    </citation>
    <scope>NUCLEOTIDE SEQUENCE [LARGE SCALE GENOMIC DNA]</scope>
    <source>
        <strain evidence="2">cv. XS01</strain>
    </source>
</reference>
<protein>
    <submittedName>
        <fullName evidence="1">Uncharacterized protein</fullName>
    </submittedName>
</protein>
<evidence type="ECO:0000313" key="1">
    <source>
        <dbReference type="EMBL" id="KZV30185.1"/>
    </source>
</evidence>
<keyword evidence="2" id="KW-1185">Reference proteome</keyword>
<dbReference type="Proteomes" id="UP000250235">
    <property type="component" value="Unassembled WGS sequence"/>
</dbReference>
<name>A0A2Z7B6R5_9LAMI</name>
<sequence>MQKPENELRFRSWTGLGVNPTVQPLRAKSLMELVGARRLVASKRDQDLPLLRQWYQSIGSDLSIHFISGNRIHALVAPGAAHSYRPPPASACTHIAAGIALAWCTHHARTSWWARRSASAHRARGYTHPPPILRTLAGQQAAPHSSGSHGAC</sequence>
<dbReference type="EMBL" id="KV008482">
    <property type="protein sequence ID" value="KZV30185.1"/>
    <property type="molecule type" value="Genomic_DNA"/>
</dbReference>